<evidence type="ECO:0000256" key="6">
    <source>
        <dbReference type="PROSITE-ProRule" id="PRU01091"/>
    </source>
</evidence>
<feature type="compositionally biased region" description="Polar residues" evidence="7">
    <location>
        <begin position="266"/>
        <end position="279"/>
    </location>
</feature>
<dbReference type="Gene3D" id="3.40.50.300">
    <property type="entry name" value="P-loop containing nucleotide triphosphate hydrolases"/>
    <property type="match status" value="1"/>
</dbReference>
<dbReference type="PRINTS" id="PR00364">
    <property type="entry name" value="DISEASERSIST"/>
</dbReference>
<reference evidence="10" key="1">
    <citation type="journal article" date="2019" name="Int. J. Syst. Evol. Microbiol.">
        <title>The Global Catalogue of Microorganisms (GCM) 10K type strain sequencing project: providing services to taxonomists for standard genome sequencing and annotation.</title>
        <authorList>
            <consortium name="The Broad Institute Genomics Platform"/>
            <consortium name="The Broad Institute Genome Sequencing Center for Infectious Disease"/>
            <person name="Wu L."/>
            <person name="Ma J."/>
        </authorList>
    </citation>
    <scope>NUCLEOTIDE SEQUENCE [LARGE SCALE GENOMIC DNA]</scope>
    <source>
        <strain evidence="10">CGMCC 4.7020</strain>
    </source>
</reference>
<dbReference type="Pfam" id="PF00486">
    <property type="entry name" value="Trans_reg_C"/>
    <property type="match status" value="1"/>
</dbReference>
<keyword evidence="5" id="KW-0804">Transcription</keyword>
<dbReference type="PANTHER" id="PTHR35807">
    <property type="entry name" value="TRANSCRIPTIONAL REGULATOR REDD-RELATED"/>
    <property type="match status" value="1"/>
</dbReference>
<dbReference type="InterPro" id="IPR001867">
    <property type="entry name" value="OmpR/PhoB-type_DNA-bd"/>
</dbReference>
<feature type="region of interest" description="Disordered" evidence="7">
    <location>
        <begin position="254"/>
        <end position="303"/>
    </location>
</feature>
<dbReference type="Proteomes" id="UP001597058">
    <property type="component" value="Unassembled WGS sequence"/>
</dbReference>
<dbReference type="PROSITE" id="PS51755">
    <property type="entry name" value="OMPR_PHOB"/>
    <property type="match status" value="1"/>
</dbReference>
<dbReference type="CDD" id="cd15831">
    <property type="entry name" value="BTAD"/>
    <property type="match status" value="1"/>
</dbReference>
<gene>
    <name evidence="9" type="ORF">ACFQ5X_41010</name>
</gene>
<evidence type="ECO:0000256" key="3">
    <source>
        <dbReference type="ARBA" id="ARBA00023015"/>
    </source>
</evidence>
<dbReference type="EMBL" id="JBHTMM010000106">
    <property type="protein sequence ID" value="MFD1312162.1"/>
    <property type="molecule type" value="Genomic_DNA"/>
</dbReference>
<dbReference type="InterPro" id="IPR016032">
    <property type="entry name" value="Sig_transdc_resp-reg_C-effctor"/>
</dbReference>
<dbReference type="SMART" id="SM00862">
    <property type="entry name" value="Trans_reg_C"/>
    <property type="match status" value="1"/>
</dbReference>
<dbReference type="InterPro" id="IPR011990">
    <property type="entry name" value="TPR-like_helical_dom_sf"/>
</dbReference>
<evidence type="ECO:0000256" key="1">
    <source>
        <dbReference type="ARBA" id="ARBA00005820"/>
    </source>
</evidence>
<organism evidence="9 10">
    <name type="scientific">Streptomyces kaempferi</name>
    <dbReference type="NCBI Taxonomy" id="333725"/>
    <lineage>
        <taxon>Bacteria</taxon>
        <taxon>Bacillati</taxon>
        <taxon>Actinomycetota</taxon>
        <taxon>Actinomycetes</taxon>
        <taxon>Kitasatosporales</taxon>
        <taxon>Streptomycetaceae</taxon>
        <taxon>Streptomyces</taxon>
    </lineage>
</organism>
<dbReference type="SUPFAM" id="SSF48452">
    <property type="entry name" value="TPR-like"/>
    <property type="match status" value="2"/>
</dbReference>
<evidence type="ECO:0000313" key="9">
    <source>
        <dbReference type="EMBL" id="MFD1312162.1"/>
    </source>
</evidence>
<accession>A0ABW3XRI2</accession>
<dbReference type="Gene3D" id="1.25.40.10">
    <property type="entry name" value="Tetratricopeptide repeat domain"/>
    <property type="match status" value="2"/>
</dbReference>
<keyword evidence="2" id="KW-0902">Two-component regulatory system</keyword>
<evidence type="ECO:0000256" key="5">
    <source>
        <dbReference type="ARBA" id="ARBA00023163"/>
    </source>
</evidence>
<feature type="DNA-binding region" description="OmpR/PhoB-type" evidence="6">
    <location>
        <begin position="1"/>
        <end position="98"/>
    </location>
</feature>
<dbReference type="Gene3D" id="1.10.10.10">
    <property type="entry name" value="Winged helix-like DNA-binding domain superfamily/Winged helix DNA-binding domain"/>
    <property type="match status" value="1"/>
</dbReference>
<dbReference type="InterPro" id="IPR036388">
    <property type="entry name" value="WH-like_DNA-bd_sf"/>
</dbReference>
<dbReference type="SUPFAM" id="SSF46894">
    <property type="entry name" value="C-terminal effector domain of the bipartite response regulators"/>
    <property type="match status" value="1"/>
</dbReference>
<dbReference type="SMART" id="SM01043">
    <property type="entry name" value="BTAD"/>
    <property type="match status" value="1"/>
</dbReference>
<keyword evidence="4 6" id="KW-0238">DNA-binding</keyword>
<comment type="similarity">
    <text evidence="1">Belongs to the AfsR/DnrI/RedD regulatory family.</text>
</comment>
<dbReference type="InterPro" id="IPR051677">
    <property type="entry name" value="AfsR-DnrI-RedD_regulator"/>
</dbReference>
<proteinExistence type="inferred from homology"/>
<evidence type="ECO:0000256" key="2">
    <source>
        <dbReference type="ARBA" id="ARBA00023012"/>
    </source>
</evidence>
<dbReference type="Pfam" id="PF03704">
    <property type="entry name" value="BTAD"/>
    <property type="match status" value="1"/>
</dbReference>
<name>A0ABW3XRI2_9ACTN</name>
<keyword evidence="10" id="KW-1185">Reference proteome</keyword>
<sequence length="874" mass="94739">MRFRILGPLEITSSAAAEPVRPRAAKIRAVLATLLVRANEIVSVDSLIDELWGEHPPRTATTTLQVYVSQLRKLLHTADPEYGRDALVTRPPGYALHLDPAQLDLTVFEELHHNGQKALLRGDHAAAADLQRRALQLWRAPLASDTPHGALLARTAVRLAEVRAAALEQRMRAELRLGHHQRLIGELHSAVAEMPMREEFHMLLMTALYRAGRQAEALRIFAQLRQTLVAELAIEPGQPLQLLHQRILSGDTELLHPAPLPRTSEESAPQDSGPETTPDTGRPGQVPLPGRTANRLPPRDPVFVGRSDELDRLGALLRDIPAGGCAAVAGAAGIGKTALAVAAGHELGDLFPDGRVFLEVGGPRQADPADLLTRLLQRLGVEGPLPAGVAGLRRVLDRLTEDRRILLILDGAESPDHIRALLPATAGSTALITCRRVPEGLTDRVLELDVLPQDEARRLFTAAAGRLIPQHGGETPVREIAALCEGLPLALRAAAARLASRPNWGPEMLAARLRGEQRRLAELSAAAPGFHDRLRSCYEETEPVLRRAFRLLGLVPVGPFDTRTAAAVLGEDVAKTGELLDSLVKAQLLRRVAGGPEHGTHHRMHPLWRLLALECLASESPAAEARAATARLAREFTGQLREADGHAERCGIHPLELFSRRQDGLVDVVRRCHAAGLWAQTVELADAMTGFLEARAAWDTWEACHALALEAARQQEDLAAEARLLRSLGDLAWQRRQLTAAGEFYERALLTADAAAAATERGRALVGLADLQLDAGGLEEAAALLSPALDAVADDPRGRYEAHRVLGLLALENVGADTAEAHFADCLGLATTLRDPRLESYAQRWLDRVQGQGHRPAGWSEIRPGVWRLAPCAN</sequence>
<evidence type="ECO:0000259" key="8">
    <source>
        <dbReference type="PROSITE" id="PS51755"/>
    </source>
</evidence>
<feature type="domain" description="OmpR/PhoB-type" evidence="8">
    <location>
        <begin position="1"/>
        <end position="98"/>
    </location>
</feature>
<evidence type="ECO:0000313" key="10">
    <source>
        <dbReference type="Proteomes" id="UP001597058"/>
    </source>
</evidence>
<evidence type="ECO:0000256" key="4">
    <source>
        <dbReference type="ARBA" id="ARBA00023125"/>
    </source>
</evidence>
<dbReference type="SUPFAM" id="SSF52540">
    <property type="entry name" value="P-loop containing nucleoside triphosphate hydrolases"/>
    <property type="match status" value="1"/>
</dbReference>
<dbReference type="RefSeq" id="WP_369657523.1">
    <property type="nucleotide sequence ID" value="NZ_JBHSKH010000006.1"/>
</dbReference>
<dbReference type="InterPro" id="IPR005158">
    <property type="entry name" value="BTAD"/>
</dbReference>
<dbReference type="PANTHER" id="PTHR35807:SF1">
    <property type="entry name" value="TRANSCRIPTIONAL REGULATOR REDD"/>
    <property type="match status" value="1"/>
</dbReference>
<dbReference type="InterPro" id="IPR027417">
    <property type="entry name" value="P-loop_NTPase"/>
</dbReference>
<keyword evidence="3" id="KW-0805">Transcription regulation</keyword>
<evidence type="ECO:0000256" key="7">
    <source>
        <dbReference type="SAM" id="MobiDB-lite"/>
    </source>
</evidence>
<comment type="caution">
    <text evidence="9">The sequence shown here is derived from an EMBL/GenBank/DDBJ whole genome shotgun (WGS) entry which is preliminary data.</text>
</comment>
<protein>
    <submittedName>
        <fullName evidence="9">BTAD domain-containing putative transcriptional regulator</fullName>
    </submittedName>
</protein>